<protein>
    <submittedName>
        <fullName evidence="1">Uncharacterized protein</fullName>
    </submittedName>
</protein>
<gene>
    <name evidence="1" type="ORF">S01H4_46401</name>
</gene>
<sequence length="84" mass="9519">MNDDIEIIMSPLCQSFKKDGISLQVEIYRSRESDWTLEVVNPGNTSIVWDAMFISDEAALEEFHRTVRAEGIQSFLDNHDNGAA</sequence>
<proteinExistence type="predicted"/>
<organism evidence="1">
    <name type="scientific">marine sediment metagenome</name>
    <dbReference type="NCBI Taxonomy" id="412755"/>
    <lineage>
        <taxon>unclassified sequences</taxon>
        <taxon>metagenomes</taxon>
        <taxon>ecological metagenomes</taxon>
    </lineage>
</organism>
<dbReference type="AlphaFoldDB" id="X1CDJ1"/>
<comment type="caution">
    <text evidence="1">The sequence shown here is derived from an EMBL/GenBank/DDBJ whole genome shotgun (WGS) entry which is preliminary data.</text>
</comment>
<accession>X1CDJ1</accession>
<reference evidence="1" key="1">
    <citation type="journal article" date="2014" name="Front. Microbiol.">
        <title>High frequency of phylogenetically diverse reductive dehalogenase-homologous genes in deep subseafloor sedimentary metagenomes.</title>
        <authorList>
            <person name="Kawai M."/>
            <person name="Futagami T."/>
            <person name="Toyoda A."/>
            <person name="Takaki Y."/>
            <person name="Nishi S."/>
            <person name="Hori S."/>
            <person name="Arai W."/>
            <person name="Tsubouchi T."/>
            <person name="Morono Y."/>
            <person name="Uchiyama I."/>
            <person name="Ito T."/>
            <person name="Fujiyama A."/>
            <person name="Inagaki F."/>
            <person name="Takami H."/>
        </authorList>
    </citation>
    <scope>NUCLEOTIDE SEQUENCE</scope>
    <source>
        <strain evidence="1">Expedition CK06-06</strain>
    </source>
</reference>
<dbReference type="EMBL" id="BART01025922">
    <property type="protein sequence ID" value="GAG91212.1"/>
    <property type="molecule type" value="Genomic_DNA"/>
</dbReference>
<evidence type="ECO:0000313" key="1">
    <source>
        <dbReference type="EMBL" id="GAG91212.1"/>
    </source>
</evidence>
<name>X1CDJ1_9ZZZZ</name>